<evidence type="ECO:0000313" key="2">
    <source>
        <dbReference type="Proteomes" id="UP000499080"/>
    </source>
</evidence>
<comment type="caution">
    <text evidence="1">The sequence shown here is derived from an EMBL/GenBank/DDBJ whole genome shotgun (WGS) entry which is preliminary data.</text>
</comment>
<reference evidence="1 2" key="1">
    <citation type="journal article" date="2019" name="Sci. Rep.">
        <title>Orb-weaving spider Araneus ventricosus genome elucidates the spidroin gene catalogue.</title>
        <authorList>
            <person name="Kono N."/>
            <person name="Nakamura H."/>
            <person name="Ohtoshi R."/>
            <person name="Moran D.A.P."/>
            <person name="Shinohara A."/>
            <person name="Yoshida Y."/>
            <person name="Fujiwara M."/>
            <person name="Mori M."/>
            <person name="Tomita M."/>
            <person name="Arakawa K."/>
        </authorList>
    </citation>
    <scope>NUCLEOTIDE SEQUENCE [LARGE SCALE GENOMIC DNA]</scope>
</reference>
<gene>
    <name evidence="1" type="ORF">AVEN_141897_1</name>
</gene>
<dbReference type="EMBL" id="BGPR01127985">
    <property type="protein sequence ID" value="GBN38520.1"/>
    <property type="molecule type" value="Genomic_DNA"/>
</dbReference>
<accession>A0A4Y2NIZ4</accession>
<proteinExistence type="predicted"/>
<sequence>MFVEHAGQSIRRIPSSKMRLLTRKAWYGLTLSSIKMKSIGGLIAAGEPLACHHRLPVIEVHRFSFINHKESPPALPWYRGELDDTAAASSKFGLCNRCIIAPLRTVYATTSHIEVRPVIGDGSIRATPPLLYPPGKREPDCNFSFPYLPPEGTSLLLKKSISSNLMR</sequence>
<name>A0A4Y2NIZ4_ARAVE</name>
<dbReference type="AlphaFoldDB" id="A0A4Y2NIZ4"/>
<dbReference type="Proteomes" id="UP000499080">
    <property type="component" value="Unassembled WGS sequence"/>
</dbReference>
<keyword evidence="2" id="KW-1185">Reference proteome</keyword>
<protein>
    <submittedName>
        <fullName evidence="1">Uncharacterized protein</fullName>
    </submittedName>
</protein>
<organism evidence="1 2">
    <name type="scientific">Araneus ventricosus</name>
    <name type="common">Orbweaver spider</name>
    <name type="synonym">Epeira ventricosa</name>
    <dbReference type="NCBI Taxonomy" id="182803"/>
    <lineage>
        <taxon>Eukaryota</taxon>
        <taxon>Metazoa</taxon>
        <taxon>Ecdysozoa</taxon>
        <taxon>Arthropoda</taxon>
        <taxon>Chelicerata</taxon>
        <taxon>Arachnida</taxon>
        <taxon>Araneae</taxon>
        <taxon>Araneomorphae</taxon>
        <taxon>Entelegynae</taxon>
        <taxon>Araneoidea</taxon>
        <taxon>Araneidae</taxon>
        <taxon>Araneus</taxon>
    </lineage>
</organism>
<evidence type="ECO:0000313" key="1">
    <source>
        <dbReference type="EMBL" id="GBN38520.1"/>
    </source>
</evidence>